<reference evidence="3" key="1">
    <citation type="journal article" date="2017" name="Acta Aliment.">
        <title>Plant polysaccharide degrading enzyme system of Thermpbifida cellulosilytica TB100 revealed by de novo genome project data.</title>
        <authorList>
            <person name="Toth A."/>
            <person name="Baka E."/>
            <person name="Luzics S."/>
            <person name="Bata-Vidacs I."/>
            <person name="Nagy I."/>
            <person name="Balint B."/>
            <person name="Herceg R."/>
            <person name="Olasz F."/>
            <person name="Wilk T."/>
            <person name="Nagy T."/>
            <person name="Kriszt B."/>
            <person name="Nagy I."/>
            <person name="Kukolya J."/>
        </authorList>
    </citation>
    <scope>NUCLEOTIDE SEQUENCE [LARGE SCALE GENOMIC DNA]</scope>
    <source>
        <strain evidence="3">TB100</strain>
    </source>
</reference>
<feature type="transmembrane region" description="Helical" evidence="1">
    <location>
        <begin position="6"/>
        <end position="30"/>
    </location>
</feature>
<keyword evidence="3" id="KW-1185">Reference proteome</keyword>
<dbReference type="AlphaFoldDB" id="A0A147KM90"/>
<dbReference type="EMBL" id="LGEM01000010">
    <property type="protein sequence ID" value="KUP98396.1"/>
    <property type="molecule type" value="Genomic_DNA"/>
</dbReference>
<organism evidence="2 3">
    <name type="scientific">Thermobifida cellulosilytica TB100</name>
    <dbReference type="NCBI Taxonomy" id="665004"/>
    <lineage>
        <taxon>Bacteria</taxon>
        <taxon>Bacillati</taxon>
        <taxon>Actinomycetota</taxon>
        <taxon>Actinomycetes</taxon>
        <taxon>Streptosporangiales</taxon>
        <taxon>Nocardiopsidaceae</taxon>
        <taxon>Thermobifida</taxon>
    </lineage>
</organism>
<dbReference type="PATRIC" id="fig|665004.4.peg.4215"/>
<dbReference type="Proteomes" id="UP000074382">
    <property type="component" value="Unassembled WGS sequence"/>
</dbReference>
<comment type="caution">
    <text evidence="2">The sequence shown here is derived from an EMBL/GenBank/DDBJ whole genome shotgun (WGS) entry which is preliminary data.</text>
</comment>
<evidence type="ECO:0000313" key="2">
    <source>
        <dbReference type="EMBL" id="KUP98396.1"/>
    </source>
</evidence>
<dbReference type="STRING" id="665004.AC529_01725"/>
<keyword evidence="1" id="KW-0472">Membrane</keyword>
<protein>
    <submittedName>
        <fullName evidence="2">Uncharacterized protein</fullName>
    </submittedName>
</protein>
<keyword evidence="1" id="KW-0812">Transmembrane</keyword>
<evidence type="ECO:0000313" key="3">
    <source>
        <dbReference type="Proteomes" id="UP000074382"/>
    </source>
</evidence>
<name>A0A147KM90_THECS</name>
<dbReference type="RefSeq" id="WP_068758749.1">
    <property type="nucleotide sequence ID" value="NZ_KQ950191.1"/>
</dbReference>
<accession>A0A147KM90</accession>
<proteinExistence type="predicted"/>
<evidence type="ECO:0000256" key="1">
    <source>
        <dbReference type="SAM" id="Phobius"/>
    </source>
</evidence>
<sequence length="61" mass="6764">MSADLLGPVILAAAAGIALTAAYIRAAAAVRRVRQRLRRLSRTRVALVVTTNRPIRRRTRR</sequence>
<keyword evidence="1" id="KW-1133">Transmembrane helix</keyword>
<gene>
    <name evidence="2" type="ORF">AC529_01725</name>
</gene>